<evidence type="ECO:0000256" key="1">
    <source>
        <dbReference type="ARBA" id="ARBA00006575"/>
    </source>
</evidence>
<accession>A0A5E8C0U0</accession>
<dbReference type="OrthoDB" id="2155246at2759"/>
<dbReference type="Proteomes" id="UP000398389">
    <property type="component" value="Unassembled WGS sequence"/>
</dbReference>
<gene>
    <name evidence="6" type="ORF">SAPINGB_P004596</name>
</gene>
<feature type="domain" description="Macro" evidence="5">
    <location>
        <begin position="9"/>
        <end position="193"/>
    </location>
</feature>
<comment type="similarity">
    <text evidence="1">Belongs to the POA1 family.</text>
</comment>
<dbReference type="InterPro" id="IPR002589">
    <property type="entry name" value="Macro_dom"/>
</dbReference>
<evidence type="ECO:0000256" key="2">
    <source>
        <dbReference type="ARBA" id="ARBA00012983"/>
    </source>
</evidence>
<organism evidence="6 7">
    <name type="scientific">Magnusiomyces paraingens</name>
    <dbReference type="NCBI Taxonomy" id="2606893"/>
    <lineage>
        <taxon>Eukaryota</taxon>
        <taxon>Fungi</taxon>
        <taxon>Dikarya</taxon>
        <taxon>Ascomycota</taxon>
        <taxon>Saccharomycotina</taxon>
        <taxon>Dipodascomycetes</taxon>
        <taxon>Dipodascales</taxon>
        <taxon>Dipodascaceae</taxon>
        <taxon>Magnusiomyces</taxon>
    </lineage>
</organism>
<evidence type="ECO:0000313" key="7">
    <source>
        <dbReference type="Proteomes" id="UP000398389"/>
    </source>
</evidence>
<dbReference type="GO" id="GO:0140291">
    <property type="term" value="P:peptidyl-glutamate ADP-deribosylation"/>
    <property type="evidence" value="ECO:0007669"/>
    <property type="project" value="TreeGrafter"/>
</dbReference>
<dbReference type="GeneID" id="43583411"/>
<comment type="catalytic activity">
    <reaction evidence="4">
        <text>ADP-alpha-D-ribose 1''-phosphate + H2O = ADP-D-ribose + phosphate</text>
        <dbReference type="Rhea" id="RHEA:25029"/>
        <dbReference type="ChEBI" id="CHEBI:15377"/>
        <dbReference type="ChEBI" id="CHEBI:43474"/>
        <dbReference type="ChEBI" id="CHEBI:57967"/>
        <dbReference type="ChEBI" id="CHEBI:58753"/>
        <dbReference type="EC" id="3.1.3.84"/>
    </reaction>
</comment>
<evidence type="ECO:0000259" key="5">
    <source>
        <dbReference type="PROSITE" id="PS51154"/>
    </source>
</evidence>
<dbReference type="CDD" id="cd02901">
    <property type="entry name" value="Macro_Poa1p-like"/>
    <property type="match status" value="1"/>
</dbReference>
<dbReference type="Gene3D" id="3.40.220.10">
    <property type="entry name" value="Leucine Aminopeptidase, subunit E, domain 1"/>
    <property type="match status" value="1"/>
</dbReference>
<evidence type="ECO:0000313" key="6">
    <source>
        <dbReference type="EMBL" id="VVT55437.1"/>
    </source>
</evidence>
<dbReference type="PANTHER" id="PTHR12521:SF0">
    <property type="entry name" value="ADP-RIBOSE GLYCOHYDROLASE OARD1"/>
    <property type="match status" value="1"/>
</dbReference>
<dbReference type="InterPro" id="IPR050892">
    <property type="entry name" value="ADP-ribose_metab_enzymes"/>
</dbReference>
<evidence type="ECO:0000256" key="3">
    <source>
        <dbReference type="ARBA" id="ARBA00019744"/>
    </source>
</evidence>
<proteinExistence type="inferred from homology"/>
<dbReference type="AlphaFoldDB" id="A0A5E8C0U0"/>
<dbReference type="Pfam" id="PF01661">
    <property type="entry name" value="Macro"/>
    <property type="match status" value="1"/>
</dbReference>
<dbReference type="SUPFAM" id="SSF52949">
    <property type="entry name" value="Macro domain-like"/>
    <property type="match status" value="1"/>
</dbReference>
<dbReference type="SMART" id="SM00506">
    <property type="entry name" value="A1pp"/>
    <property type="match status" value="1"/>
</dbReference>
<dbReference type="EMBL" id="CABVLU010000003">
    <property type="protein sequence ID" value="VVT55437.1"/>
    <property type="molecule type" value="Genomic_DNA"/>
</dbReference>
<evidence type="ECO:0000256" key="4">
    <source>
        <dbReference type="ARBA" id="ARBA00034427"/>
    </source>
</evidence>
<sequence length="193" mass="20687">MASPPVSPASSGSPPGSPPLRIAYLHADILSAPPRSVIAHACNCYGSWGGGVAALFKRRFPAAYTAYANHCRAAAADPSSLLGTCFLIHNKATDPGGDYWIACLFTALFPGTPASDGSGSVEESILKETRAAIKDLLRQLHTHEYISTLLPGDEYVPVVHMPQINAGIFNVPWPLTEAVLKSFPYRFNVYVYP</sequence>
<dbReference type="InterPro" id="IPR043472">
    <property type="entry name" value="Macro_dom-like"/>
</dbReference>
<dbReference type="PROSITE" id="PS51154">
    <property type="entry name" value="MACRO"/>
    <property type="match status" value="1"/>
</dbReference>
<dbReference type="PANTHER" id="PTHR12521">
    <property type="entry name" value="PROTEIN C6ORF130"/>
    <property type="match status" value="1"/>
</dbReference>
<dbReference type="EC" id="3.1.3.84" evidence="2"/>
<keyword evidence="7" id="KW-1185">Reference proteome</keyword>
<protein>
    <recommendedName>
        <fullName evidence="3">ADP-ribose 1''-phosphate phosphatase</fullName>
        <ecNumber evidence="2">3.1.3.84</ecNumber>
    </recommendedName>
</protein>
<reference evidence="6 7" key="1">
    <citation type="submission" date="2019-09" db="EMBL/GenBank/DDBJ databases">
        <authorList>
            <person name="Brejova B."/>
        </authorList>
    </citation>
    <scope>NUCLEOTIDE SEQUENCE [LARGE SCALE GENOMIC DNA]</scope>
</reference>
<dbReference type="RefSeq" id="XP_031855202.1">
    <property type="nucleotide sequence ID" value="XM_031999311.1"/>
</dbReference>
<name>A0A5E8C0U0_9ASCO</name>